<evidence type="ECO:0000313" key="3">
    <source>
        <dbReference type="Proteomes" id="UP000308054"/>
    </source>
</evidence>
<keyword evidence="3" id="KW-1185">Reference proteome</keyword>
<dbReference type="SUPFAM" id="SSF55781">
    <property type="entry name" value="GAF domain-like"/>
    <property type="match status" value="1"/>
</dbReference>
<evidence type="ECO:0000259" key="1">
    <source>
        <dbReference type="Pfam" id="PF01590"/>
    </source>
</evidence>
<dbReference type="Gene3D" id="3.30.450.40">
    <property type="match status" value="1"/>
</dbReference>
<dbReference type="Pfam" id="PF01590">
    <property type="entry name" value="GAF"/>
    <property type="match status" value="1"/>
</dbReference>
<feature type="domain" description="GAF" evidence="1">
    <location>
        <begin position="38"/>
        <end position="154"/>
    </location>
</feature>
<dbReference type="PANTHER" id="PTHR43102:SF2">
    <property type="entry name" value="GAF DOMAIN-CONTAINING PROTEIN"/>
    <property type="match status" value="1"/>
</dbReference>
<dbReference type="OrthoDB" id="9816309at2"/>
<comment type="caution">
    <text evidence="2">The sequence shown here is derived from an EMBL/GenBank/DDBJ whole genome shotgun (WGS) entry which is preliminary data.</text>
</comment>
<dbReference type="RefSeq" id="WP_135997215.1">
    <property type="nucleotide sequence ID" value="NZ_SRXW01000005.1"/>
</dbReference>
<name>A0A4S2GWZ9_9PROT</name>
<dbReference type="InterPro" id="IPR029016">
    <property type="entry name" value="GAF-like_dom_sf"/>
</dbReference>
<dbReference type="InterPro" id="IPR003018">
    <property type="entry name" value="GAF"/>
</dbReference>
<dbReference type="PANTHER" id="PTHR43102">
    <property type="entry name" value="SLR1143 PROTEIN"/>
    <property type="match status" value="1"/>
</dbReference>
<organism evidence="2 3">
    <name type="scientific">Marinicauda algicola</name>
    <dbReference type="NCBI Taxonomy" id="2029849"/>
    <lineage>
        <taxon>Bacteria</taxon>
        <taxon>Pseudomonadati</taxon>
        <taxon>Pseudomonadota</taxon>
        <taxon>Alphaproteobacteria</taxon>
        <taxon>Maricaulales</taxon>
        <taxon>Maricaulaceae</taxon>
        <taxon>Marinicauda</taxon>
    </lineage>
</organism>
<reference evidence="2 3" key="1">
    <citation type="journal article" date="2017" name="Int. J. Syst. Evol. Microbiol.">
        <title>Marinicauda algicola sp. nov., isolated from a marine red alga Rhodosorus marinus.</title>
        <authorList>
            <person name="Jeong S.E."/>
            <person name="Jeon S.H."/>
            <person name="Chun B.H."/>
            <person name="Kim D.W."/>
            <person name="Jeon C.O."/>
        </authorList>
    </citation>
    <scope>NUCLEOTIDE SEQUENCE [LARGE SCALE GENOMIC DNA]</scope>
    <source>
        <strain evidence="2 3">JCM 31718</strain>
    </source>
</reference>
<gene>
    <name evidence="2" type="ORF">E5163_14370</name>
</gene>
<accession>A0A4S2GWZ9</accession>
<dbReference type="Proteomes" id="UP000308054">
    <property type="component" value="Unassembled WGS sequence"/>
</dbReference>
<sequence length="178" mass="19564">MMARELDEGGMNLTRLERERIQAVERSGLMDGRTRPALDIVARNAALSLRASMGFVSIIGRDRQHAVGSHGIELPPVPRGQSFCHHTIAGLEPLVVGDTRIDPRFAHNPFVLAEPYLRAYAGVPLIDAEGHALGALCVAERYARSFEAGELLSLLRLGDMAVRLIESEARECRRRLAS</sequence>
<protein>
    <submittedName>
        <fullName evidence="2">GAF domain-containing protein</fullName>
    </submittedName>
</protein>
<dbReference type="EMBL" id="SRXW01000005">
    <property type="protein sequence ID" value="TGY87617.1"/>
    <property type="molecule type" value="Genomic_DNA"/>
</dbReference>
<dbReference type="AlphaFoldDB" id="A0A4S2GWZ9"/>
<evidence type="ECO:0000313" key="2">
    <source>
        <dbReference type="EMBL" id="TGY87617.1"/>
    </source>
</evidence>
<proteinExistence type="predicted"/>